<proteinExistence type="predicted"/>
<sequence>MAACASVSSEEVKVERFISPGRGNGLRARSEIKPGQLIYSSQPIAFCVAQKFLKSTCQTCLCRGESLLRCSQCKSSRFCSVQCQKEAWPQHKRECKCLQRVYPRVPTDSVRLAARIIFTLLNDPAADSQELYSITQHQSHLEEMSEEKREGLVQLCSMLKLYLDSDVPQLPSGLDPMSLLARVMCNCFSVSDGELQDVGLGLYPSMSLLNHDCRPNCVMMFVGKKLELRAVRRIQPFEELCISYTDILAPRVERRAQLMDQFYFLCQCQRCSDDQSDCTMLGGEESRWTIIRDSLPHLETLRHEEKWAELKQACQALIGENSAAVPDSNVYMLRVLDSLMDACISLSQYETALQYGTRTLTAYLLHYPDPHPSHAVELLRVAKLQHYSGDVEQAERTFTQACQALIGENSAAVPDSNVYMLRVLDSLMDACISLSQYETALQYGTRTLTAYLLHYPDPHPSHAVELLRVAKLQHYSGDVEQAERTFTQAYDVMKVTHGSDHPLVSEVCRKLAECQAERQRL</sequence>
<dbReference type="Proteomes" id="UP000829447">
    <property type="component" value="Linkage Group LG10"/>
</dbReference>
<organism evidence="1 2">
    <name type="scientific">Pangasianodon gigas</name>
    <name type="common">Mekong giant catfish</name>
    <name type="synonym">Pangasius gigas</name>
    <dbReference type="NCBI Taxonomy" id="30993"/>
    <lineage>
        <taxon>Eukaryota</taxon>
        <taxon>Metazoa</taxon>
        <taxon>Chordata</taxon>
        <taxon>Craniata</taxon>
        <taxon>Vertebrata</taxon>
        <taxon>Euteleostomi</taxon>
        <taxon>Actinopterygii</taxon>
        <taxon>Neopterygii</taxon>
        <taxon>Teleostei</taxon>
        <taxon>Ostariophysi</taxon>
        <taxon>Siluriformes</taxon>
        <taxon>Pangasiidae</taxon>
        <taxon>Pangasianodon</taxon>
    </lineage>
</organism>
<reference evidence="1 2" key="1">
    <citation type="journal article" date="2022" name="bioRxiv">
        <title>An ancient truncated duplication of the anti-Mullerian hormone receptor type 2 gene is a potential conserved master sex determinant in the Pangasiidae catfish family.</title>
        <authorList>
            <person name="Wen M."/>
            <person name="Pan Q."/>
            <person name="Jouanno E."/>
            <person name="Montfort J."/>
            <person name="Zahm M."/>
            <person name="Cabau C."/>
            <person name="Klopp C."/>
            <person name="Iampietro C."/>
            <person name="Roques C."/>
            <person name="Bouchez O."/>
            <person name="Castinel A."/>
            <person name="Donnadieu C."/>
            <person name="Parrinello H."/>
            <person name="Poncet C."/>
            <person name="Belmonte E."/>
            <person name="Gautier V."/>
            <person name="Avarre J.-C."/>
            <person name="Dugue R."/>
            <person name="Gustiano R."/>
            <person name="Ha T.T.T."/>
            <person name="Campet M."/>
            <person name="Sriphairoj K."/>
            <person name="Ribolli J."/>
            <person name="de Almeida F.L."/>
            <person name="Desvignes T."/>
            <person name="Postlethwait J.H."/>
            <person name="Bucao C.F."/>
            <person name="Robinson-Rechavi M."/>
            <person name="Bobe J."/>
            <person name="Herpin A."/>
            <person name="Guiguen Y."/>
        </authorList>
    </citation>
    <scope>NUCLEOTIDE SEQUENCE [LARGE SCALE GENOMIC DNA]</scope>
    <source>
        <strain evidence="1">YG-Dec2019</strain>
    </source>
</reference>
<evidence type="ECO:0000313" key="2">
    <source>
        <dbReference type="Proteomes" id="UP000829447"/>
    </source>
</evidence>
<gene>
    <name evidence="1" type="ORF">PGIGA_G00021920</name>
</gene>
<dbReference type="EMBL" id="CM040463">
    <property type="protein sequence ID" value="MCI4383056.1"/>
    <property type="molecule type" value="Genomic_DNA"/>
</dbReference>
<name>A0ACC5WVZ7_PANGG</name>
<comment type="caution">
    <text evidence="1">The sequence shown here is derived from an EMBL/GenBank/DDBJ whole genome shotgun (WGS) entry which is preliminary data.</text>
</comment>
<protein>
    <submittedName>
        <fullName evidence="1">Uncharacterized protein</fullName>
    </submittedName>
</protein>
<evidence type="ECO:0000313" key="1">
    <source>
        <dbReference type="EMBL" id="MCI4383056.1"/>
    </source>
</evidence>
<keyword evidence="2" id="KW-1185">Reference proteome</keyword>
<accession>A0ACC5WVZ7</accession>